<name>A0ACC1AMV6_9ROSI</name>
<comment type="caution">
    <text evidence="1">The sequence shown here is derived from an EMBL/GenBank/DDBJ whole genome shotgun (WGS) entry which is preliminary data.</text>
</comment>
<keyword evidence="2" id="KW-1185">Reference proteome</keyword>
<protein>
    <submittedName>
        <fullName evidence="1">Uncharacterized protein</fullName>
    </submittedName>
</protein>
<dbReference type="Proteomes" id="UP001164250">
    <property type="component" value="Chromosome 9"/>
</dbReference>
<evidence type="ECO:0000313" key="2">
    <source>
        <dbReference type="Proteomes" id="UP001164250"/>
    </source>
</evidence>
<proteinExistence type="predicted"/>
<evidence type="ECO:0000313" key="1">
    <source>
        <dbReference type="EMBL" id="KAJ0088029.1"/>
    </source>
</evidence>
<accession>A0ACC1AMV6</accession>
<organism evidence="1 2">
    <name type="scientific">Pistacia atlantica</name>
    <dbReference type="NCBI Taxonomy" id="434234"/>
    <lineage>
        <taxon>Eukaryota</taxon>
        <taxon>Viridiplantae</taxon>
        <taxon>Streptophyta</taxon>
        <taxon>Embryophyta</taxon>
        <taxon>Tracheophyta</taxon>
        <taxon>Spermatophyta</taxon>
        <taxon>Magnoliopsida</taxon>
        <taxon>eudicotyledons</taxon>
        <taxon>Gunneridae</taxon>
        <taxon>Pentapetalae</taxon>
        <taxon>rosids</taxon>
        <taxon>malvids</taxon>
        <taxon>Sapindales</taxon>
        <taxon>Anacardiaceae</taxon>
        <taxon>Pistacia</taxon>
    </lineage>
</organism>
<dbReference type="EMBL" id="CM047905">
    <property type="protein sequence ID" value="KAJ0088029.1"/>
    <property type="molecule type" value="Genomic_DNA"/>
</dbReference>
<reference evidence="2" key="1">
    <citation type="journal article" date="2023" name="G3 (Bethesda)">
        <title>Genome assembly and association tests identify interacting loci associated with vigor, precocity, and sex in interspecific pistachio rootstocks.</title>
        <authorList>
            <person name="Palmer W."/>
            <person name="Jacygrad E."/>
            <person name="Sagayaradj S."/>
            <person name="Cavanaugh K."/>
            <person name="Han R."/>
            <person name="Bertier L."/>
            <person name="Beede B."/>
            <person name="Kafkas S."/>
            <person name="Golino D."/>
            <person name="Preece J."/>
            <person name="Michelmore R."/>
        </authorList>
    </citation>
    <scope>NUCLEOTIDE SEQUENCE [LARGE SCALE GENOMIC DNA]</scope>
</reference>
<sequence length="41" mass="4861">MVSPIFTRINRCIIAVCHPLLLCFGWDDGDHHNHRHHHHSH</sequence>
<gene>
    <name evidence="1" type="ORF">Patl1_31556</name>
</gene>